<evidence type="ECO:0000256" key="1">
    <source>
        <dbReference type="SAM" id="SignalP"/>
    </source>
</evidence>
<dbReference type="Gene3D" id="3.40.50.1110">
    <property type="entry name" value="SGNH hydrolase"/>
    <property type="match status" value="1"/>
</dbReference>
<dbReference type="AlphaFoldDB" id="A0A2T0U3B1"/>
<feature type="signal peptide" evidence="1">
    <location>
        <begin position="1"/>
        <end position="31"/>
    </location>
</feature>
<gene>
    <name evidence="3" type="ORF">B0I27_106164</name>
</gene>
<dbReference type="InterPro" id="IPR036514">
    <property type="entry name" value="SGNH_hydro_sf"/>
</dbReference>
<dbReference type="SUPFAM" id="SSF52266">
    <property type="entry name" value="SGNH hydrolase"/>
    <property type="match status" value="1"/>
</dbReference>
<accession>A0A2T0U3B1</accession>
<dbReference type="PANTHER" id="PTHR30383:SF5">
    <property type="entry name" value="SGNH HYDROLASE-TYPE ESTERASE DOMAIN-CONTAINING PROTEIN"/>
    <property type="match status" value="1"/>
</dbReference>
<name>A0A2T0U3B1_9SPHI</name>
<dbReference type="InterPro" id="IPR019546">
    <property type="entry name" value="TAT_signal_bac_arc"/>
</dbReference>
<dbReference type="RefSeq" id="WP_106293498.1">
    <property type="nucleotide sequence ID" value="NZ_PVTH01000006.1"/>
</dbReference>
<dbReference type="EMBL" id="PVTH01000006">
    <property type="protein sequence ID" value="PRY52403.1"/>
    <property type="molecule type" value="Genomic_DNA"/>
</dbReference>
<dbReference type="Proteomes" id="UP000238034">
    <property type="component" value="Unassembled WGS sequence"/>
</dbReference>
<organism evidence="3 4">
    <name type="scientific">Arcticibacter pallidicorallinus</name>
    <dbReference type="NCBI Taxonomy" id="1259464"/>
    <lineage>
        <taxon>Bacteria</taxon>
        <taxon>Pseudomonadati</taxon>
        <taxon>Bacteroidota</taxon>
        <taxon>Sphingobacteriia</taxon>
        <taxon>Sphingobacteriales</taxon>
        <taxon>Sphingobacteriaceae</taxon>
        <taxon>Arcticibacter</taxon>
    </lineage>
</organism>
<reference evidence="3 4" key="1">
    <citation type="submission" date="2018-03" db="EMBL/GenBank/DDBJ databases">
        <title>Genomic Encyclopedia of Type Strains, Phase III (KMG-III): the genomes of soil and plant-associated and newly described type strains.</title>
        <authorList>
            <person name="Whitman W."/>
        </authorList>
    </citation>
    <scope>NUCLEOTIDE SEQUENCE [LARGE SCALE GENOMIC DNA]</scope>
    <source>
        <strain evidence="3 4">CGMCC 1.9313</strain>
    </source>
</reference>
<sequence length="253" mass="28034">MNSIKIPRRSFLKGTAIAGVAALTLPEIALASAPNVKQKKTLLKNNSVILFQGDSITDAGRNKNETKPNHAGAMGSGYAFLASANLMASYPEKSLKIYNRGISGNKVYQLADRWERDTIEIQPDVLSILIGVNDFWHMMNGTYKGTLETYRNDYRNLLTLTKEKLPNVQLIIGEPFALKGTSVKPDWFPLFHDYRAAAREIANEFNATFIPFQQIFDKALELAPVSYWAPDGVHPSIAGAQLMAGSVLQAFRK</sequence>
<evidence type="ECO:0000259" key="2">
    <source>
        <dbReference type="Pfam" id="PF13472"/>
    </source>
</evidence>
<dbReference type="GO" id="GO:0004622">
    <property type="term" value="F:phosphatidylcholine lysophospholipase activity"/>
    <property type="evidence" value="ECO:0007669"/>
    <property type="project" value="TreeGrafter"/>
</dbReference>
<dbReference type="CDD" id="cd01834">
    <property type="entry name" value="SGNH_hydrolase_like_2"/>
    <property type="match status" value="1"/>
</dbReference>
<dbReference type="NCBIfam" id="TIGR01409">
    <property type="entry name" value="TAT_signal_seq"/>
    <property type="match status" value="1"/>
</dbReference>
<comment type="caution">
    <text evidence="3">The sequence shown here is derived from an EMBL/GenBank/DDBJ whole genome shotgun (WGS) entry which is preliminary data.</text>
</comment>
<feature type="domain" description="SGNH hydrolase-type esterase" evidence="2">
    <location>
        <begin position="53"/>
        <end position="242"/>
    </location>
</feature>
<keyword evidence="1" id="KW-0732">Signal</keyword>
<evidence type="ECO:0000313" key="4">
    <source>
        <dbReference type="Proteomes" id="UP000238034"/>
    </source>
</evidence>
<proteinExistence type="predicted"/>
<dbReference type="InterPro" id="IPR013830">
    <property type="entry name" value="SGNH_hydro"/>
</dbReference>
<dbReference type="PANTHER" id="PTHR30383">
    <property type="entry name" value="THIOESTERASE 1/PROTEASE 1/LYSOPHOSPHOLIPASE L1"/>
    <property type="match status" value="1"/>
</dbReference>
<keyword evidence="4" id="KW-1185">Reference proteome</keyword>
<feature type="chain" id="PRO_5015733918" evidence="1">
    <location>
        <begin position="32"/>
        <end position="253"/>
    </location>
</feature>
<evidence type="ECO:0000313" key="3">
    <source>
        <dbReference type="EMBL" id="PRY52403.1"/>
    </source>
</evidence>
<dbReference type="InterPro" id="IPR006311">
    <property type="entry name" value="TAT_signal"/>
</dbReference>
<dbReference type="PROSITE" id="PS51318">
    <property type="entry name" value="TAT"/>
    <property type="match status" value="1"/>
</dbReference>
<dbReference type="Pfam" id="PF13472">
    <property type="entry name" value="Lipase_GDSL_2"/>
    <property type="match status" value="1"/>
</dbReference>
<dbReference type="InterPro" id="IPR051532">
    <property type="entry name" value="Ester_Hydrolysis_Enzymes"/>
</dbReference>
<protein>
    <submittedName>
        <fullName evidence="3">Secreted protein</fullName>
    </submittedName>
</protein>
<dbReference type="OrthoDB" id="9794725at2"/>